<evidence type="ECO:0000256" key="1">
    <source>
        <dbReference type="ARBA" id="ARBA00004328"/>
    </source>
</evidence>
<dbReference type="EMBL" id="JAIFZO010000002">
    <property type="protein sequence ID" value="MCX4232814.1"/>
    <property type="molecule type" value="Genomic_DNA"/>
</dbReference>
<accession>A0ABT3UYZ7</accession>
<gene>
    <name evidence="3" type="ORF">K3769_08500</name>
</gene>
<dbReference type="NCBIfam" id="TIGR01554">
    <property type="entry name" value="major_cap_HK97"/>
    <property type="match status" value="1"/>
</dbReference>
<evidence type="ECO:0000313" key="3">
    <source>
        <dbReference type="EMBL" id="MCX4232814.1"/>
    </source>
</evidence>
<dbReference type="SUPFAM" id="SSF56563">
    <property type="entry name" value="Major capsid protein gp5"/>
    <property type="match status" value="1"/>
</dbReference>
<sequence>MARETFESWIPEEFDSKPIQALVQNSVMEQVAKRVVMATDTKNVARAGGFSITGVAKGAAYTESTATNDTVTLIAKKIGGIVRIANEDLLDSPVDIVGTKKIEAARTMAKYFDNATLATSGAQSDPTVPYMSVYKVLRTTNAATSYTADANVIRGAVTYANLSTLLGIYEQSDWFDQSRTFVIASPAFKTALRGVLDGNQRPIFNDDPLQPTLFGNPVKWTPGARVSSVATDNPQGNPLLIIGNADLLLKGDAKLAPNIASTNPGFAMSAESGFETDETLLKGVMRRGFAVGHEKAFALLEKTS</sequence>
<dbReference type="Pfam" id="PF05065">
    <property type="entry name" value="Phage_capsid"/>
    <property type="match status" value="1"/>
</dbReference>
<feature type="domain" description="Phage capsid-like C-terminal" evidence="2">
    <location>
        <begin position="10"/>
        <end position="301"/>
    </location>
</feature>
<protein>
    <submittedName>
        <fullName evidence="3">Phage major capsid protein</fullName>
    </submittedName>
</protein>
<comment type="subcellular location">
    <subcellularLocation>
        <location evidence="1">Virion</location>
    </subcellularLocation>
</comment>
<evidence type="ECO:0000259" key="2">
    <source>
        <dbReference type="Pfam" id="PF05065"/>
    </source>
</evidence>
<comment type="caution">
    <text evidence="3">The sequence shown here is derived from an EMBL/GenBank/DDBJ whole genome shotgun (WGS) entry which is preliminary data.</text>
</comment>
<keyword evidence="4" id="KW-1185">Reference proteome</keyword>
<organism evidence="3 4">
    <name type="scientific">Streptomyces ortus</name>
    <dbReference type="NCBI Taxonomy" id="2867268"/>
    <lineage>
        <taxon>Bacteria</taxon>
        <taxon>Bacillati</taxon>
        <taxon>Actinomycetota</taxon>
        <taxon>Actinomycetes</taxon>
        <taxon>Kitasatosporales</taxon>
        <taxon>Streptomycetaceae</taxon>
        <taxon>Streptomyces</taxon>
    </lineage>
</organism>
<evidence type="ECO:0000313" key="4">
    <source>
        <dbReference type="Proteomes" id="UP001165590"/>
    </source>
</evidence>
<reference evidence="3" key="1">
    <citation type="journal article" date="2022" name="bioRxiv">
        <title>Discovery and biosynthetic assessment of Streptomyces ortus sp nov. isolated from a deep-sea sponge.</title>
        <authorList>
            <person name="Williams S.E."/>
        </authorList>
    </citation>
    <scope>NUCLEOTIDE SEQUENCE</scope>
    <source>
        <strain evidence="3">A15ISP2-DRY2</strain>
    </source>
</reference>
<dbReference type="Proteomes" id="UP001165590">
    <property type="component" value="Unassembled WGS sequence"/>
</dbReference>
<name>A0ABT3UYZ7_9ACTN</name>
<dbReference type="InterPro" id="IPR024455">
    <property type="entry name" value="Phage_capsid"/>
</dbReference>
<dbReference type="RefSeq" id="WP_267025821.1">
    <property type="nucleotide sequence ID" value="NZ_JAIFZO010000002.1"/>
</dbReference>
<proteinExistence type="predicted"/>
<dbReference type="InterPro" id="IPR054612">
    <property type="entry name" value="Phage_capsid-like_C"/>
</dbReference>